<proteinExistence type="predicted"/>
<dbReference type="GO" id="GO:0071897">
    <property type="term" value="P:DNA biosynthetic process"/>
    <property type="evidence" value="ECO:0007669"/>
    <property type="project" value="UniProtKB-ARBA"/>
</dbReference>
<evidence type="ECO:0000313" key="3">
    <source>
        <dbReference type="Proteomes" id="UP000887159"/>
    </source>
</evidence>
<reference evidence="2" key="1">
    <citation type="submission" date="2020-08" db="EMBL/GenBank/DDBJ databases">
        <title>Multicomponent nature underlies the extraordinary mechanical properties of spider dragline silk.</title>
        <authorList>
            <person name="Kono N."/>
            <person name="Nakamura H."/>
            <person name="Mori M."/>
            <person name="Yoshida Y."/>
            <person name="Ohtoshi R."/>
            <person name="Malay A.D."/>
            <person name="Moran D.A.P."/>
            <person name="Tomita M."/>
            <person name="Numata K."/>
            <person name="Arakawa K."/>
        </authorList>
    </citation>
    <scope>NUCLEOTIDE SEQUENCE</scope>
</reference>
<evidence type="ECO:0000256" key="1">
    <source>
        <dbReference type="SAM" id="MobiDB-lite"/>
    </source>
</evidence>
<accession>A0A8X6S5S7</accession>
<dbReference type="PANTHER" id="PTHR24559:SF444">
    <property type="entry name" value="REVERSE TRANSCRIPTASE DOMAIN-CONTAINING PROTEIN"/>
    <property type="match status" value="1"/>
</dbReference>
<dbReference type="PANTHER" id="PTHR24559">
    <property type="entry name" value="TRANSPOSON TY3-I GAG-POL POLYPROTEIN"/>
    <property type="match status" value="1"/>
</dbReference>
<dbReference type="InterPro" id="IPR043502">
    <property type="entry name" value="DNA/RNA_pol_sf"/>
</dbReference>
<dbReference type="AlphaFoldDB" id="A0A8X6S5S7"/>
<gene>
    <name evidence="2" type="primary">X975_07596</name>
    <name evidence="2" type="ORF">TNCV_2579991</name>
</gene>
<sequence length="342" mass="39775">MTVFDATKQEDIRKFQNLTLNDTKELISFFTEKLSFGKKLNYDDSSIVEHMTLSSPMQFQKFLVMKKISTPCEWISTMRQLIAVTSDSADRKPVDIGSYTRWNHAYGSVHRGTDPQNRFQSRRNHGQPHQSHMMRFSGRQQFNNQPRQFVQQNRHFQSPRNDENNQRQGGQLIIESMINTDVPDSPEADLKRLFNPAMVVEDTVPKQTSEQWGDLTQLLDKFQTIFSQNKYDVGCINLEPQRIHLISDLPISLRPYRNSQQESKEIQTQIEELLKTGFIRPSHSPYAAPVTLAYKKDEGKRSRLCIDYRKLNEITRKDSTPVPLIDFVIDNLTQAKFSLRST</sequence>
<name>A0A8X6S5S7_TRICX</name>
<feature type="region of interest" description="Disordered" evidence="1">
    <location>
        <begin position="107"/>
        <end position="133"/>
    </location>
</feature>
<dbReference type="EMBL" id="BMAU01021279">
    <property type="protein sequence ID" value="GFY07967.1"/>
    <property type="molecule type" value="Genomic_DNA"/>
</dbReference>
<protein>
    <submittedName>
        <fullName evidence="2">Retrotransposable element Tf2 protein type 1</fullName>
    </submittedName>
</protein>
<dbReference type="SUPFAM" id="SSF56672">
    <property type="entry name" value="DNA/RNA polymerases"/>
    <property type="match status" value="1"/>
</dbReference>
<evidence type="ECO:0000313" key="2">
    <source>
        <dbReference type="EMBL" id="GFY07967.1"/>
    </source>
</evidence>
<keyword evidence="3" id="KW-1185">Reference proteome</keyword>
<organism evidence="2 3">
    <name type="scientific">Trichonephila clavipes</name>
    <name type="common">Golden silk orbweaver</name>
    <name type="synonym">Nephila clavipes</name>
    <dbReference type="NCBI Taxonomy" id="2585209"/>
    <lineage>
        <taxon>Eukaryota</taxon>
        <taxon>Metazoa</taxon>
        <taxon>Ecdysozoa</taxon>
        <taxon>Arthropoda</taxon>
        <taxon>Chelicerata</taxon>
        <taxon>Arachnida</taxon>
        <taxon>Araneae</taxon>
        <taxon>Araneomorphae</taxon>
        <taxon>Entelegynae</taxon>
        <taxon>Araneoidea</taxon>
        <taxon>Nephilidae</taxon>
        <taxon>Trichonephila</taxon>
    </lineage>
</organism>
<comment type="caution">
    <text evidence="2">The sequence shown here is derived from an EMBL/GenBank/DDBJ whole genome shotgun (WGS) entry which is preliminary data.</text>
</comment>
<dbReference type="Gene3D" id="3.10.10.10">
    <property type="entry name" value="HIV Type 1 Reverse Transcriptase, subunit A, domain 1"/>
    <property type="match status" value="1"/>
</dbReference>
<dbReference type="InterPro" id="IPR053134">
    <property type="entry name" value="RNA-dir_DNA_polymerase"/>
</dbReference>
<dbReference type="Proteomes" id="UP000887159">
    <property type="component" value="Unassembled WGS sequence"/>
</dbReference>